<evidence type="ECO:0000256" key="8">
    <source>
        <dbReference type="ARBA" id="ARBA00022840"/>
    </source>
</evidence>
<dbReference type="CDD" id="cd00130">
    <property type="entry name" value="PAS"/>
    <property type="match status" value="1"/>
</dbReference>
<keyword evidence="7" id="KW-0418">Kinase</keyword>
<dbReference type="InterPro" id="IPR013656">
    <property type="entry name" value="PAS_4"/>
</dbReference>
<evidence type="ECO:0000313" key="11">
    <source>
        <dbReference type="EMBL" id="MDY8109977.1"/>
    </source>
</evidence>
<dbReference type="RefSeq" id="WP_322187507.1">
    <property type="nucleotide sequence ID" value="NZ_JAXLPB010000004.1"/>
</dbReference>
<feature type="domain" description="Signal transduction histidine kinase HWE region" evidence="10">
    <location>
        <begin position="301"/>
        <end position="380"/>
    </location>
</feature>
<dbReference type="Proteomes" id="UP001294412">
    <property type="component" value="Unassembled WGS sequence"/>
</dbReference>
<keyword evidence="4" id="KW-0597">Phosphoprotein</keyword>
<comment type="catalytic activity">
    <reaction evidence="1">
        <text>ATP + protein L-histidine = ADP + protein N-phospho-L-histidine.</text>
        <dbReference type="EC" id="2.7.13.3"/>
    </reaction>
</comment>
<dbReference type="InterPro" id="IPR036890">
    <property type="entry name" value="HATPase_C_sf"/>
</dbReference>
<evidence type="ECO:0000256" key="4">
    <source>
        <dbReference type="ARBA" id="ARBA00022553"/>
    </source>
</evidence>
<sequence>MKPFDFHRQFQVLPQPHAIFSRDLKFVAVNAAMETSSGLPAAKLIGQGLFDMFPDSGVSGERLRASLDRVVETGERSSVAFLRYDIPNPDAPDGDFLTRYWSLTYSPILDEAGNTEFILATIIDVTQIAEENERAVNRRKLSLPAQNAVVENAKDVEEAYAETASEINTFRRLFRQAPGMFAVLEGPDLRFTFVNDSFRDLACDRTLLGRPFFQALPELEGQGVSELARHCLDGGGTVMGETVRMELRRSANDEPTSEKFFDFTFSPLTDNKGAVIGLFFQGADRTQSMRATLRHRILVDELNHRVKNTLSMVQAMARQSFRSARDPEEARYAFEARIMALSQAHNILSARRWESAGLTTLLHQELVGLPADRISVSGPNVLLGSKAAIALAMVFHELTSNAVRYGALASDDGTLQIEWDCDLENQGRLLRLSWAEATPGTKPVMLREGYGIRVLRRVIEGELGGDLTLEIGPDGLICQFDIMMSGVGEFETSAA</sequence>
<dbReference type="Pfam" id="PF08448">
    <property type="entry name" value="PAS_4"/>
    <property type="match status" value="2"/>
</dbReference>
<evidence type="ECO:0000256" key="5">
    <source>
        <dbReference type="ARBA" id="ARBA00022679"/>
    </source>
</evidence>
<dbReference type="NCBIfam" id="TIGR00229">
    <property type="entry name" value="sensory_box"/>
    <property type="match status" value="1"/>
</dbReference>
<organism evidence="11 12">
    <name type="scientific">Fulvimarina uroteuthidis</name>
    <dbReference type="NCBI Taxonomy" id="3098149"/>
    <lineage>
        <taxon>Bacteria</taxon>
        <taxon>Pseudomonadati</taxon>
        <taxon>Pseudomonadota</taxon>
        <taxon>Alphaproteobacteria</taxon>
        <taxon>Hyphomicrobiales</taxon>
        <taxon>Aurantimonadaceae</taxon>
        <taxon>Fulvimarina</taxon>
    </lineage>
</organism>
<evidence type="ECO:0000256" key="2">
    <source>
        <dbReference type="ARBA" id="ARBA00012438"/>
    </source>
</evidence>
<reference evidence="11 12" key="1">
    <citation type="submission" date="2023-12" db="EMBL/GenBank/DDBJ databases">
        <title>Description of Novel Strain Fulvimarina sp. 2208YS6-2-32 isolated from Uroteuthis (Photololigo) edulis.</title>
        <authorList>
            <person name="Park J.-S."/>
        </authorList>
    </citation>
    <scope>NUCLEOTIDE SEQUENCE [LARGE SCALE GENOMIC DNA]</scope>
    <source>
        <strain evidence="11 12">2208YS6-2-32</strain>
    </source>
</reference>
<dbReference type="EMBL" id="JAXLPB010000004">
    <property type="protein sequence ID" value="MDY8109977.1"/>
    <property type="molecule type" value="Genomic_DNA"/>
</dbReference>
<evidence type="ECO:0000256" key="1">
    <source>
        <dbReference type="ARBA" id="ARBA00000085"/>
    </source>
</evidence>
<dbReference type="InterPro" id="IPR035965">
    <property type="entry name" value="PAS-like_dom_sf"/>
</dbReference>
<proteinExistence type="predicted"/>
<evidence type="ECO:0000256" key="7">
    <source>
        <dbReference type="ARBA" id="ARBA00022777"/>
    </source>
</evidence>
<evidence type="ECO:0000256" key="3">
    <source>
        <dbReference type="ARBA" id="ARBA00021740"/>
    </source>
</evidence>
<protein>
    <recommendedName>
        <fullName evidence="3">Blue-light-activated histidine kinase</fullName>
        <ecNumber evidence="2">2.7.13.3</ecNumber>
    </recommendedName>
</protein>
<keyword evidence="12" id="KW-1185">Reference proteome</keyword>
<evidence type="ECO:0000259" key="9">
    <source>
        <dbReference type="SMART" id="SM00091"/>
    </source>
</evidence>
<dbReference type="Gene3D" id="3.30.450.20">
    <property type="entry name" value="PAS domain"/>
    <property type="match status" value="2"/>
</dbReference>
<dbReference type="SMART" id="SM00911">
    <property type="entry name" value="HWE_HK"/>
    <property type="match status" value="1"/>
</dbReference>
<accession>A0ABU5I4G1</accession>
<feature type="domain" description="PAS" evidence="9">
    <location>
        <begin position="4"/>
        <end position="72"/>
    </location>
</feature>
<evidence type="ECO:0000259" key="10">
    <source>
        <dbReference type="SMART" id="SM00911"/>
    </source>
</evidence>
<evidence type="ECO:0000256" key="6">
    <source>
        <dbReference type="ARBA" id="ARBA00022741"/>
    </source>
</evidence>
<dbReference type="SUPFAM" id="SSF55785">
    <property type="entry name" value="PYP-like sensor domain (PAS domain)"/>
    <property type="match status" value="2"/>
</dbReference>
<dbReference type="PANTHER" id="PTHR41523:SF7">
    <property type="entry name" value="HISTIDINE KINASE"/>
    <property type="match status" value="1"/>
</dbReference>
<dbReference type="EC" id="2.7.13.3" evidence="2"/>
<dbReference type="Gene3D" id="3.30.565.10">
    <property type="entry name" value="Histidine kinase-like ATPase, C-terminal domain"/>
    <property type="match status" value="1"/>
</dbReference>
<keyword evidence="8" id="KW-0067">ATP-binding</keyword>
<name>A0ABU5I4G1_9HYPH</name>
<keyword evidence="6" id="KW-0547">Nucleotide-binding</keyword>
<comment type="caution">
    <text evidence="11">The sequence shown here is derived from an EMBL/GenBank/DDBJ whole genome shotgun (WGS) entry which is preliminary data.</text>
</comment>
<dbReference type="InterPro" id="IPR011102">
    <property type="entry name" value="Sig_transdc_His_kinase_HWE"/>
</dbReference>
<keyword evidence="5" id="KW-0808">Transferase</keyword>
<dbReference type="SMART" id="SM00091">
    <property type="entry name" value="PAS"/>
    <property type="match status" value="2"/>
</dbReference>
<evidence type="ECO:0000313" key="12">
    <source>
        <dbReference type="Proteomes" id="UP001294412"/>
    </source>
</evidence>
<feature type="domain" description="PAS" evidence="9">
    <location>
        <begin position="168"/>
        <end position="233"/>
    </location>
</feature>
<dbReference type="PANTHER" id="PTHR41523">
    <property type="entry name" value="TWO-COMPONENT SYSTEM SENSOR PROTEIN"/>
    <property type="match status" value="1"/>
</dbReference>
<dbReference type="InterPro" id="IPR000014">
    <property type="entry name" value="PAS"/>
</dbReference>
<dbReference type="Pfam" id="PF07536">
    <property type="entry name" value="HWE_HK"/>
    <property type="match status" value="1"/>
</dbReference>
<gene>
    <name evidence="11" type="ORF">U0C82_12590</name>
</gene>